<feature type="region of interest" description="Disordered" evidence="3">
    <location>
        <begin position="218"/>
        <end position="246"/>
    </location>
</feature>
<dbReference type="InterPro" id="IPR025952">
    <property type="entry name" value="R3H-assoc_dom"/>
</dbReference>
<evidence type="ECO:0000256" key="3">
    <source>
        <dbReference type="SAM" id="MobiDB-lite"/>
    </source>
</evidence>
<evidence type="ECO:0000259" key="4">
    <source>
        <dbReference type="Pfam" id="PF03178"/>
    </source>
</evidence>
<evidence type="ECO:0000313" key="9">
    <source>
        <dbReference type="Proteomes" id="UP000007796"/>
    </source>
</evidence>
<feature type="domain" description="R3H-associated N-terminal" evidence="6">
    <location>
        <begin position="71"/>
        <end position="190"/>
    </location>
</feature>
<dbReference type="InterPro" id="IPR018846">
    <property type="entry name" value="Beta-prop_RSE1/DDB1/CPSF1_1st"/>
</dbReference>
<dbReference type="InterPro" id="IPR015943">
    <property type="entry name" value="WD40/YVTN_repeat-like_dom_sf"/>
</dbReference>
<dbReference type="SUPFAM" id="SSF82708">
    <property type="entry name" value="R3H domain"/>
    <property type="match status" value="1"/>
</dbReference>
<dbReference type="HOGENOM" id="CLU_002893_1_1_1"/>
<evidence type="ECO:0000259" key="7">
    <source>
        <dbReference type="Pfam" id="PF23726"/>
    </source>
</evidence>
<dbReference type="SUPFAM" id="SSF69322">
    <property type="entry name" value="Tricorn protease domain 2"/>
    <property type="match status" value="1"/>
</dbReference>
<dbReference type="GO" id="GO:0003677">
    <property type="term" value="F:DNA binding"/>
    <property type="evidence" value="ECO:0007669"/>
    <property type="project" value="UniProtKB-KW"/>
</dbReference>
<evidence type="ECO:0000256" key="1">
    <source>
        <dbReference type="ARBA" id="ARBA00004123"/>
    </source>
</evidence>
<feature type="compositionally biased region" description="Acidic residues" evidence="3">
    <location>
        <begin position="234"/>
        <end position="246"/>
    </location>
</feature>
<feature type="domain" description="RSE1/DDB1/CPSF1 C-terminal" evidence="4">
    <location>
        <begin position="1121"/>
        <end position="1282"/>
    </location>
</feature>
<evidence type="ECO:0000313" key="8">
    <source>
        <dbReference type="EMBL" id="EFX05445.1"/>
    </source>
</evidence>
<dbReference type="Proteomes" id="UP000007796">
    <property type="component" value="Unassembled WGS sequence"/>
</dbReference>
<dbReference type="GO" id="GO:0005634">
    <property type="term" value="C:nucleus"/>
    <property type="evidence" value="ECO:0007669"/>
    <property type="project" value="UniProtKB-SubCell"/>
</dbReference>
<dbReference type="Pfam" id="PF23726">
    <property type="entry name" value="Beta-prop_RSE1_2nd"/>
    <property type="match status" value="1"/>
</dbReference>
<dbReference type="InterPro" id="IPR058543">
    <property type="entry name" value="Beta-prop_RSE1/DDB1/CPSF1_2nd"/>
</dbReference>
<feature type="region of interest" description="Disordered" evidence="3">
    <location>
        <begin position="263"/>
        <end position="282"/>
    </location>
</feature>
<protein>
    <submittedName>
        <fullName evidence="8">Uv-damaged DNA-binding protein</fullName>
    </submittedName>
</protein>
<name>F0X8D6_GROCL</name>
<dbReference type="Gene3D" id="1.10.150.910">
    <property type="match status" value="1"/>
</dbReference>
<comment type="subcellular location">
    <subcellularLocation>
        <location evidence="1">Nucleus</location>
    </subcellularLocation>
</comment>
<feature type="region of interest" description="Disordered" evidence="3">
    <location>
        <begin position="1283"/>
        <end position="1311"/>
    </location>
</feature>
<reference evidence="8 9" key="1">
    <citation type="journal article" date="2011" name="Proc. Natl. Acad. Sci. U.S.A.">
        <title>Genome and transcriptome analyses of the mountain pine beetle-fungal symbiont Grosmannia clavigera, a lodgepole pine pathogen.</title>
        <authorList>
            <person name="DiGuistini S."/>
            <person name="Wang Y."/>
            <person name="Liao N.Y."/>
            <person name="Taylor G."/>
            <person name="Tanguay P."/>
            <person name="Feau N."/>
            <person name="Henrissat B."/>
            <person name="Chan S.K."/>
            <person name="Hesse-Orce U."/>
            <person name="Alamouti S.M."/>
            <person name="Tsui C.K.M."/>
            <person name="Docking R.T."/>
            <person name="Levasseur A."/>
            <person name="Haridas S."/>
            <person name="Robertson G."/>
            <person name="Birol I."/>
            <person name="Holt R.A."/>
            <person name="Marra M.A."/>
            <person name="Hamelin R.C."/>
            <person name="Hirst M."/>
            <person name="Jones S.J.M."/>
            <person name="Bohlmann J."/>
            <person name="Breuil C."/>
        </authorList>
    </citation>
    <scope>NUCLEOTIDE SEQUENCE [LARGE SCALE GENOMIC DNA]</scope>
    <source>
        <strain evidence="9">kw1407 / UAMH 11150</strain>
    </source>
</reference>
<dbReference type="EMBL" id="GL629735">
    <property type="protein sequence ID" value="EFX05445.1"/>
    <property type="molecule type" value="Genomic_DNA"/>
</dbReference>
<evidence type="ECO:0000259" key="6">
    <source>
        <dbReference type="Pfam" id="PF13902"/>
    </source>
</evidence>
<feature type="compositionally biased region" description="Acidic residues" evidence="3">
    <location>
        <begin position="1287"/>
        <end position="1296"/>
    </location>
</feature>
<dbReference type="InterPro" id="IPR050358">
    <property type="entry name" value="RSE1/DDB1/CFT1"/>
</dbReference>
<dbReference type="InterPro" id="IPR004871">
    <property type="entry name" value="RSE1/DDB1/CPSF1_C"/>
</dbReference>
<evidence type="ECO:0000256" key="2">
    <source>
        <dbReference type="ARBA" id="ARBA00023242"/>
    </source>
</evidence>
<dbReference type="SUPFAM" id="SSF50969">
    <property type="entry name" value="YVTN repeat-like/Quinoprotein amine dehydrogenase"/>
    <property type="match status" value="1"/>
</dbReference>
<dbReference type="OrthoDB" id="433457at2759"/>
<proteinExistence type="predicted"/>
<keyword evidence="9" id="KW-1185">Reference proteome</keyword>
<dbReference type="PANTHER" id="PTHR10644">
    <property type="entry name" value="DNA REPAIR/RNA PROCESSING CPSF FAMILY"/>
    <property type="match status" value="1"/>
</dbReference>
<dbReference type="InterPro" id="IPR036867">
    <property type="entry name" value="R3H_dom_sf"/>
</dbReference>
<dbReference type="Pfam" id="PF03178">
    <property type="entry name" value="CPSF_A"/>
    <property type="match status" value="2"/>
</dbReference>
<feature type="domain" description="RSE1/DDB1/CPSF1 C-terminal" evidence="4">
    <location>
        <begin position="1315"/>
        <end position="1473"/>
    </location>
</feature>
<dbReference type="eggNOG" id="KOG1897">
    <property type="taxonomic scope" value="Eukaryota"/>
</dbReference>
<dbReference type="STRING" id="655863.F0X8D6"/>
<feature type="domain" description="RSE1/DDB1/CPSF1 first beta-propeller" evidence="5">
    <location>
        <begin position="345"/>
        <end position="696"/>
    </location>
</feature>
<gene>
    <name evidence="8" type="ORF">CMQ_3514</name>
</gene>
<accession>F0X8D6</accession>
<dbReference type="GeneID" id="25976623"/>
<keyword evidence="8" id="KW-0238">DNA-binding</keyword>
<feature type="domain" description="RSE1/DDB1/CPSF1 second beta-propeller" evidence="7">
    <location>
        <begin position="754"/>
        <end position="1072"/>
    </location>
</feature>
<sequence length="1504" mass="164094">MPPTTAAVAAAGGPDVDAWALGVLKSLGMSSDARGTGGVPLGIHIDGLAHRPAKKTVFVPDQGAPLQNLLARRDSQRRREAVLKGKEGSRHRRRWENDRLLHVPNAQPPLPSDWEVRPTHPVHYGLPYHLAQYWDKGLRQHVNETRAAAAVLRRRQVVAQQAGTSMEKSGKTENMRVGTITRELRATAKKTPAVKTWVRVLEEPVRAFLQAAAAAKAAGHSLDGSDRDEGWSSGDEEDSTAPFYSDEEEDEIVFVGRHNASGSAGMWRQAQQQKKPPRQKQIDGGIVFDELGDDRDGSFKRWLTHSISDYYGLASHSVSVDSPPRRVVYVTLHEEMRASTGPQFQANRVEIWRITEDDHLVLFHSQMIFGTISMLQSLRPIDSKTELLFVGTDRFEYFTLTWDMESHSLRTVDTFQDVGEKHLRDSQSQDRCLVDPSGRFMALLLWEGVLTVLRLQTRRDRARPDHMRHLVPMDQVRLSELFIKASTFLHSETGQPQIAFLYQSQGDRAEAKLSAYRLTAGDRNVDTGRFDANRDREISMDIDDPGAALLIPVEKVEPAKRHNVRNTATATANLGGLLVVGETRLLYIDSTTKCTVEVPLRAASIFVAWARYDATHYLLADEYGTLHLLTILVSGAVVDNLDVSPIGKTSRASCLVYLPDRRLLFVGSHNGDSQLFRLDLAASPVGLHELQVLQNIAPVLDFTVMDMGNREDDQQLANEYASGQARIVTGSGVHKDGSLRSVRSGVGLEDIGILGDLGGVRGLFSLRSPQTQQQQQVDTLVASFLTETRVFLFDGDGEIEEVEAFPGLNLGTQTLLATNLSSGSSSSSRLLQITPGSVTLAETASGTIVASWTPPDDRTIVSASANSRWVLLSVEGTTLVSLSLDNSLAVAAQKEVGTTDQIACLHAAPQLLDVGVVGQWASGMVSVVDLATLEPKHGGKSLRRRDDNASVPRSIVLAQVLPPGMAGPTLFVAMDDGNVITFAVSPSDLSLSGRKSVVLGTRHARLHPLPQSDEATYSIFATTEHPSLIYGSEGRIAYAAVTAEDANFVCHFDAAAFPGAIAVATDSQIKLSRTDTTKQTHVRAIDMGETIRRIAYSATERVFALGCIKRELTQGREVVTSSLKLVDEVAFQPLGKPLALEVEGTELVECVVRAELRDALGNPAERFLVGTSFMAAGSSENEHTLGRILVVGVDSDHSPYIVSSHRVRGPCRCLAMVDDLIVAGLSKTVVLSRYTETSSMSGELKKVASYRTATYVVDLAVDGHMIAVGDMMKSTALVEYIPATSGDGEDEEDDGAGDNKKGKGKTADRSKTIAEGPKLVERARGYQASWATAVCHVEGDLWLEADGFGNLTMLERDVQGVTADDKRRLRTVGEMYLGEMVNRIRPIAVETSPGAMVHPRAFLATVEGSIYMVGTIAPEAQDLLMNLQTKLAAIVKGPGNTSFSAYRSFRNAERESTEPFRFVDGELLERFLDVGEDVQKEVAQGLGPSVEDLRNIIEELKRLH</sequence>
<dbReference type="Pfam" id="PF10433">
    <property type="entry name" value="Beta-prop_RSE1_1st"/>
    <property type="match status" value="1"/>
</dbReference>
<evidence type="ECO:0000259" key="5">
    <source>
        <dbReference type="Pfam" id="PF10433"/>
    </source>
</evidence>
<dbReference type="Pfam" id="PF13902">
    <property type="entry name" value="R3H-assoc"/>
    <property type="match status" value="1"/>
</dbReference>
<feature type="compositionally biased region" description="Basic and acidic residues" evidence="3">
    <location>
        <begin position="1297"/>
        <end position="1311"/>
    </location>
</feature>
<organism evidence="9">
    <name type="scientific">Grosmannia clavigera (strain kw1407 / UAMH 11150)</name>
    <name type="common">Blue stain fungus</name>
    <name type="synonym">Graphiocladiella clavigera</name>
    <dbReference type="NCBI Taxonomy" id="655863"/>
    <lineage>
        <taxon>Eukaryota</taxon>
        <taxon>Fungi</taxon>
        <taxon>Dikarya</taxon>
        <taxon>Ascomycota</taxon>
        <taxon>Pezizomycotina</taxon>
        <taxon>Sordariomycetes</taxon>
        <taxon>Sordariomycetidae</taxon>
        <taxon>Ophiostomatales</taxon>
        <taxon>Ophiostomataceae</taxon>
        <taxon>Leptographium</taxon>
    </lineage>
</organism>
<keyword evidence="2" id="KW-0539">Nucleus</keyword>
<dbReference type="RefSeq" id="XP_014174927.1">
    <property type="nucleotide sequence ID" value="XM_014319452.1"/>
</dbReference>
<dbReference type="Gene3D" id="2.130.10.10">
    <property type="entry name" value="YVTN repeat-like/Quinoprotein amine dehydrogenase"/>
    <property type="match status" value="3"/>
</dbReference>
<dbReference type="InParanoid" id="F0X8D6"/>
<dbReference type="InterPro" id="IPR011044">
    <property type="entry name" value="Quino_amine_DH_bsu"/>
</dbReference>